<keyword evidence="1" id="KW-1133">Transmembrane helix</keyword>
<accession>A0A553IG12</accession>
<dbReference type="EMBL" id="VKID01000002">
    <property type="protein sequence ID" value="TRX99139.1"/>
    <property type="molecule type" value="Genomic_DNA"/>
</dbReference>
<feature type="transmembrane region" description="Helical" evidence="1">
    <location>
        <begin position="38"/>
        <end position="57"/>
    </location>
</feature>
<comment type="caution">
    <text evidence="2">The sequence shown here is derived from an EMBL/GenBank/DDBJ whole genome shotgun (WGS) entry which is preliminary data.</text>
</comment>
<keyword evidence="1" id="KW-0472">Membrane</keyword>
<evidence type="ECO:0000313" key="3">
    <source>
        <dbReference type="Proteomes" id="UP000315938"/>
    </source>
</evidence>
<dbReference type="RefSeq" id="WP_064212184.1">
    <property type="nucleotide sequence ID" value="NZ_JACAOE010000002.1"/>
</dbReference>
<organism evidence="2 3">
    <name type="scientific">Acholeplasma laidlawii</name>
    <dbReference type="NCBI Taxonomy" id="2148"/>
    <lineage>
        <taxon>Bacteria</taxon>
        <taxon>Bacillati</taxon>
        <taxon>Mycoplasmatota</taxon>
        <taxon>Mollicutes</taxon>
        <taxon>Acholeplasmatales</taxon>
        <taxon>Acholeplasmataceae</taxon>
        <taxon>Acholeplasma</taxon>
    </lineage>
</organism>
<keyword evidence="1" id="KW-0812">Transmembrane</keyword>
<dbReference type="AlphaFoldDB" id="A0A553IG12"/>
<evidence type="ECO:0000313" key="2">
    <source>
        <dbReference type="EMBL" id="TRX99139.1"/>
    </source>
</evidence>
<feature type="transmembrane region" description="Helical" evidence="1">
    <location>
        <begin position="101"/>
        <end position="121"/>
    </location>
</feature>
<evidence type="ECO:0000256" key="1">
    <source>
        <dbReference type="SAM" id="Phobius"/>
    </source>
</evidence>
<dbReference type="Proteomes" id="UP000315938">
    <property type="component" value="Unassembled WGS sequence"/>
</dbReference>
<protein>
    <submittedName>
        <fullName evidence="2">Uncharacterized protein</fullName>
    </submittedName>
</protein>
<proteinExistence type="predicted"/>
<name>A0A553IG12_ACHLA</name>
<sequence>MYRKHLYLISLILQSILLLLFIIFLVDTLVRYPNGVRVSDFIFAFLYLIVLLLFTIYHYRSPYHEMKSAIYLAIYYISPIIIIGLFYLLDPTSSVGTYDTLDMFIFSVYSLNGLIHLLTIVGKEF</sequence>
<gene>
    <name evidence="2" type="ORF">FNV44_05380</name>
</gene>
<feature type="transmembrane region" description="Helical" evidence="1">
    <location>
        <begin position="69"/>
        <end position="89"/>
    </location>
</feature>
<reference evidence="2 3" key="1">
    <citation type="submission" date="2019-07" db="EMBL/GenBank/DDBJ databases">
        <title>Genome sequence of Acholeplasma laidlawii strain with increased resistance to erythromycin.</title>
        <authorList>
            <person name="Medvedeva E.S."/>
            <person name="Baranova N.B."/>
            <person name="Siniagina M.N."/>
            <person name="Mouzykantov A."/>
            <person name="Chernova O.A."/>
            <person name="Chernov V.M."/>
        </authorList>
    </citation>
    <scope>NUCLEOTIDE SEQUENCE [LARGE SCALE GENOMIC DNA]</scope>
    <source>
        <strain evidence="2 3">PG8REry</strain>
    </source>
</reference>
<feature type="transmembrane region" description="Helical" evidence="1">
    <location>
        <begin position="7"/>
        <end position="26"/>
    </location>
</feature>